<sequence length="261" mass="28386">MDLRPAVAAALLLAAPAARAGLVIGTRNTQGTNAGQEGTVYIEGNKLASDSAGDQAHFFIWDGDANKVVLGDRAQKTYQEMTPSDVTGMKARMSKQLEEAKARMSPEQRKALEEMLGKQGAAAAPAAKPPETEYVPASGGDRVLGHACKNYREVREGRTVAETCFIPWSDGVVTRADLAPLEKMEQFWRPLSEQQPGARRRQAMSEELARAPGVPAIRKTLGADGKPESEERLTKLDRTRVPAERFQVPAGYTRSKRQLGE</sequence>
<accession>A0ABM7XA64</accession>
<feature type="signal peptide" evidence="2">
    <location>
        <begin position="1"/>
        <end position="20"/>
    </location>
</feature>
<gene>
    <name evidence="3" type="ORF">AMPC_18590</name>
</gene>
<protein>
    <recommendedName>
        <fullName evidence="5">DUF4412 domain-containing protein</fullName>
    </recommendedName>
</protein>
<feature type="region of interest" description="Disordered" evidence="1">
    <location>
        <begin position="206"/>
        <end position="239"/>
    </location>
</feature>
<evidence type="ECO:0000256" key="1">
    <source>
        <dbReference type="SAM" id="MobiDB-lite"/>
    </source>
</evidence>
<evidence type="ECO:0000313" key="4">
    <source>
        <dbReference type="Proteomes" id="UP001162734"/>
    </source>
</evidence>
<feature type="chain" id="PRO_5045196489" description="DUF4412 domain-containing protein" evidence="2">
    <location>
        <begin position="21"/>
        <end position="261"/>
    </location>
</feature>
<keyword evidence="2" id="KW-0732">Signal</keyword>
<reference evidence="4" key="1">
    <citation type="journal article" date="2022" name="Int. J. Syst. Evol. Microbiol.">
        <title>Anaeromyxobacter oryzae sp. nov., Anaeromyxobacter diazotrophicus sp. nov. and Anaeromyxobacter paludicola sp. nov., isolated from paddy soils.</title>
        <authorList>
            <person name="Itoh H."/>
            <person name="Xu Z."/>
            <person name="Mise K."/>
            <person name="Masuda Y."/>
            <person name="Ushijima N."/>
            <person name="Hayakawa C."/>
            <person name="Shiratori Y."/>
            <person name="Senoo K."/>
        </authorList>
    </citation>
    <scope>NUCLEOTIDE SEQUENCE [LARGE SCALE GENOMIC DNA]</scope>
    <source>
        <strain evidence="4">Red630</strain>
    </source>
</reference>
<evidence type="ECO:0000256" key="2">
    <source>
        <dbReference type="SAM" id="SignalP"/>
    </source>
</evidence>
<evidence type="ECO:0000313" key="3">
    <source>
        <dbReference type="EMBL" id="BDG08746.1"/>
    </source>
</evidence>
<dbReference type="RefSeq" id="WP_248345948.1">
    <property type="nucleotide sequence ID" value="NZ_AP025592.1"/>
</dbReference>
<dbReference type="Proteomes" id="UP001162734">
    <property type="component" value="Chromosome"/>
</dbReference>
<name>A0ABM7XA64_9BACT</name>
<evidence type="ECO:0008006" key="5">
    <source>
        <dbReference type="Google" id="ProtNLM"/>
    </source>
</evidence>
<keyword evidence="4" id="KW-1185">Reference proteome</keyword>
<proteinExistence type="predicted"/>
<organism evidence="3 4">
    <name type="scientific">Anaeromyxobacter paludicola</name>
    <dbReference type="NCBI Taxonomy" id="2918171"/>
    <lineage>
        <taxon>Bacteria</taxon>
        <taxon>Pseudomonadati</taxon>
        <taxon>Myxococcota</taxon>
        <taxon>Myxococcia</taxon>
        <taxon>Myxococcales</taxon>
        <taxon>Cystobacterineae</taxon>
        <taxon>Anaeromyxobacteraceae</taxon>
        <taxon>Anaeromyxobacter</taxon>
    </lineage>
</organism>
<feature type="compositionally biased region" description="Basic and acidic residues" evidence="1">
    <location>
        <begin position="225"/>
        <end position="239"/>
    </location>
</feature>
<dbReference type="EMBL" id="AP025592">
    <property type="protein sequence ID" value="BDG08746.1"/>
    <property type="molecule type" value="Genomic_DNA"/>
</dbReference>